<dbReference type="Proteomes" id="UP000029647">
    <property type="component" value="Unassembled WGS sequence"/>
</dbReference>
<protein>
    <recommendedName>
        <fullName evidence="11">Rieske domain-containing protein</fullName>
    </recommendedName>
</protein>
<dbReference type="PROSITE" id="PS51257">
    <property type="entry name" value="PROKAR_LIPOPROTEIN"/>
    <property type="match status" value="1"/>
</dbReference>
<evidence type="ECO:0000313" key="2">
    <source>
        <dbReference type="EMBL" id="GAK98795.1"/>
    </source>
</evidence>
<dbReference type="EMBL" id="BBNT01000001">
    <property type="protein sequence ID" value="GAL74087.1"/>
    <property type="molecule type" value="Genomic_DNA"/>
</dbReference>
<sequence>MRKAFIISVLFIVLSCASDDDARNNPFLVNLAFQVDLNTNLPQYGALNFPGNFVVVNSGGLRGFVIYHPGNSQYFAYELSDPNHSPNECSKMTVSGITASCPCTDDNNEYSIFNGQPTQGGGQYGLKAYRVERSGNIIRVFN</sequence>
<organism evidence="4 6">
    <name type="scientific">Nonlabens ulvanivorans</name>
    <name type="common">Persicivirga ulvanivorans</name>
    <dbReference type="NCBI Taxonomy" id="906888"/>
    <lineage>
        <taxon>Bacteria</taxon>
        <taxon>Pseudomonadati</taxon>
        <taxon>Bacteroidota</taxon>
        <taxon>Flavobacteriia</taxon>
        <taxon>Flavobacteriales</taxon>
        <taxon>Flavobacteriaceae</taxon>
        <taxon>Nonlabens</taxon>
    </lineage>
</organism>
<dbReference type="RefSeq" id="WP_036583017.1">
    <property type="nucleotide sequence ID" value="NZ_CP138994.1"/>
</dbReference>
<evidence type="ECO:0000313" key="7">
    <source>
        <dbReference type="Proteomes" id="UP000028980"/>
    </source>
</evidence>
<evidence type="ECO:0000313" key="6">
    <source>
        <dbReference type="Proteomes" id="UP000028531"/>
    </source>
</evidence>
<proteinExistence type="predicted"/>
<dbReference type="EMBL" id="BBLG01000001">
    <property type="protein sequence ID" value="GAK74921.1"/>
    <property type="molecule type" value="Genomic_DNA"/>
</dbReference>
<gene>
    <name evidence="4" type="ORF">IL45_09250</name>
    <name evidence="3" type="ORF">JCM19275_2934</name>
    <name evidence="1" type="ORF">JCM19296_499</name>
    <name evidence="2" type="ORF">JCM19314_2826</name>
    <name evidence="5" type="ORF">LY02_00374</name>
</gene>
<dbReference type="AlphaFoldDB" id="A0A084JTP3"/>
<keyword evidence="10" id="KW-1185">Reference proteome</keyword>
<evidence type="ECO:0000313" key="4">
    <source>
        <dbReference type="EMBL" id="KEZ92327.1"/>
    </source>
</evidence>
<name>A0A084JTP3_NONUL</name>
<reference evidence="5 10" key="3">
    <citation type="submission" date="2018-03" db="EMBL/GenBank/DDBJ databases">
        <title>Genomic Encyclopedia of Archaeal and Bacterial Type Strains, Phase II (KMG-II): from individual species to whole genera.</title>
        <authorList>
            <person name="Goeker M."/>
        </authorList>
    </citation>
    <scope>NUCLEOTIDE SEQUENCE [LARGE SCALE GENOMIC DNA]</scope>
    <source>
        <strain evidence="5 10">DSM 22727</strain>
    </source>
</reference>
<evidence type="ECO:0000313" key="9">
    <source>
        <dbReference type="Proteomes" id="UP000029647"/>
    </source>
</evidence>
<reference evidence="7 8" key="1">
    <citation type="journal article" date="2014" name="Genome Announc.">
        <title>Draft Genome Sequences of Marine Flavobacterium Nonlabens Strains NR17, NR24, NR27, NR32, NR33, and Ara13.</title>
        <authorList>
            <person name="Nakanishi M."/>
            <person name="Meirelles P."/>
            <person name="Suzuki R."/>
            <person name="Takatani N."/>
            <person name="Mino S."/>
            <person name="Suda W."/>
            <person name="Oshima K."/>
            <person name="Hattori M."/>
            <person name="Ohkuma M."/>
            <person name="Hosokawa M."/>
            <person name="Miyashita K."/>
            <person name="Thompson F.L."/>
            <person name="Niwa A."/>
            <person name="Sawabe T."/>
            <person name="Sawabe T."/>
        </authorList>
    </citation>
    <scope>NUCLEOTIDE SEQUENCE [LARGE SCALE GENOMIC DNA]</scope>
    <source>
        <strain evidence="3">JCM 19275</strain>
        <strain evidence="1">JCM 19296</strain>
        <strain evidence="2">JCM 19314</strain>
        <strain evidence="9">JCM19275</strain>
        <strain evidence="7">JCM19296</strain>
        <strain evidence="8">JCM19314</strain>
    </source>
</reference>
<evidence type="ECO:0000313" key="5">
    <source>
        <dbReference type="EMBL" id="PRX15160.1"/>
    </source>
</evidence>
<evidence type="ECO:0000313" key="1">
    <source>
        <dbReference type="EMBL" id="GAK74921.1"/>
    </source>
</evidence>
<dbReference type="Proteomes" id="UP000028531">
    <property type="component" value="Unassembled WGS sequence"/>
</dbReference>
<comment type="caution">
    <text evidence="4">The sequence shown here is derived from an EMBL/GenBank/DDBJ whole genome shotgun (WGS) entry which is preliminary data.</text>
</comment>
<evidence type="ECO:0008006" key="11">
    <source>
        <dbReference type="Google" id="ProtNLM"/>
    </source>
</evidence>
<dbReference type="Proteomes" id="UP000029226">
    <property type="component" value="Unassembled WGS sequence"/>
</dbReference>
<dbReference type="EMBL" id="BBMM01000001">
    <property type="protein sequence ID" value="GAK98795.1"/>
    <property type="molecule type" value="Genomic_DNA"/>
</dbReference>
<dbReference type="Proteomes" id="UP000239997">
    <property type="component" value="Unassembled WGS sequence"/>
</dbReference>
<evidence type="ECO:0000313" key="8">
    <source>
        <dbReference type="Proteomes" id="UP000029226"/>
    </source>
</evidence>
<dbReference type="EMBL" id="JPJI01000032">
    <property type="protein sequence ID" value="KEZ92327.1"/>
    <property type="molecule type" value="Genomic_DNA"/>
</dbReference>
<reference evidence="4 6" key="2">
    <citation type="submission" date="2014-07" db="EMBL/GenBank/DDBJ databases">
        <title>Draft genome sequence of Nonlabens ulvanivorans, an ulvan degrading bacterium.</title>
        <authorList>
            <person name="Kopel M."/>
            <person name="Helbert W."/>
            <person name="Henrissat B."/>
            <person name="Doniger T."/>
            <person name="Banin E."/>
        </authorList>
    </citation>
    <scope>NUCLEOTIDE SEQUENCE [LARGE SCALE GENOMIC DNA]</scope>
    <source>
        <strain evidence="4 6">PLR</strain>
    </source>
</reference>
<dbReference type="EMBL" id="PVNA01000001">
    <property type="protein sequence ID" value="PRX15160.1"/>
    <property type="molecule type" value="Genomic_DNA"/>
</dbReference>
<evidence type="ECO:0000313" key="10">
    <source>
        <dbReference type="Proteomes" id="UP000239997"/>
    </source>
</evidence>
<dbReference type="Proteomes" id="UP000028980">
    <property type="component" value="Unassembled WGS sequence"/>
</dbReference>
<accession>A0A084JTP3</accession>
<evidence type="ECO:0000313" key="3">
    <source>
        <dbReference type="EMBL" id="GAL74087.1"/>
    </source>
</evidence>